<dbReference type="RefSeq" id="WP_021719637.1">
    <property type="nucleotide sequence ID" value="NZ_FR892771.1"/>
</dbReference>
<comment type="caution">
    <text evidence="1">The sequence shown here is derived from an EMBL/GenBank/DDBJ whole genome shotgun (WGS) entry which is preliminary data.</text>
</comment>
<evidence type="ECO:0000313" key="1">
    <source>
        <dbReference type="EMBL" id="CDD11516.1"/>
    </source>
</evidence>
<accession>R6X5N2</accession>
<reference evidence="1" key="1">
    <citation type="submission" date="2012-11" db="EMBL/GenBank/DDBJ databases">
        <title>Dependencies among metagenomic species, viruses, plasmids and units of genetic variation.</title>
        <authorList>
            <person name="Nielsen H.B."/>
            <person name="Almeida M."/>
            <person name="Juncker A.S."/>
            <person name="Rasmussen S."/>
            <person name="Li J."/>
            <person name="Sunagawa S."/>
            <person name="Plichta D."/>
            <person name="Gautier L."/>
            <person name="Le Chatelier E."/>
            <person name="Peletier E."/>
            <person name="Bonde I."/>
            <person name="Nielsen T."/>
            <person name="Manichanh C."/>
            <person name="Arumugam M."/>
            <person name="Batto J."/>
            <person name="Santos M.B.Q.D."/>
            <person name="Blom N."/>
            <person name="Borruel N."/>
            <person name="Burgdorf K.S."/>
            <person name="Boumezbeur F."/>
            <person name="Casellas F."/>
            <person name="Dore J."/>
            <person name="Guarner F."/>
            <person name="Hansen T."/>
            <person name="Hildebrand F."/>
            <person name="Kaas R.S."/>
            <person name="Kennedy S."/>
            <person name="Kristiansen K."/>
            <person name="Kultima J.R."/>
            <person name="Leonard P."/>
            <person name="Levenez F."/>
            <person name="Lund O."/>
            <person name="Moumen B."/>
            <person name="Le Paslier D."/>
            <person name="Pons N."/>
            <person name="Pedersen O."/>
            <person name="Prifti E."/>
            <person name="Qin J."/>
            <person name="Raes J."/>
            <person name="Tap J."/>
            <person name="Tims S."/>
            <person name="Ussery D.W."/>
            <person name="Yamada T."/>
            <person name="MetaHit consortium"/>
            <person name="Renault P."/>
            <person name="Sicheritz-Ponten T."/>
            <person name="Bork P."/>
            <person name="Wang J."/>
            <person name="Brunak S."/>
            <person name="Ehrlich S.D."/>
        </authorList>
    </citation>
    <scope>NUCLEOTIDE SEQUENCE [LARGE SCALE GENOMIC DNA]</scope>
</reference>
<dbReference type="AlphaFoldDB" id="R6X5N2"/>
<dbReference type="EMBL" id="CBGL010000090">
    <property type="protein sequence ID" value="CDD11516.1"/>
    <property type="molecule type" value="Genomic_DNA"/>
</dbReference>
<dbReference type="Gene3D" id="1.10.3790.10">
    <property type="entry name" value="NinB"/>
    <property type="match status" value="1"/>
</dbReference>
<sequence>MKAQIKHIADVACMSSTIEFTVVLDSLYRQDVFEVMNAMQGDKKPYTISIEPKKERRSLRAYNYCWELCHKIGEKINAPKTVVYQKNIREVGSFTTLEMLTSSVPQFSTRWGGNGLGWLTDTIDQHGEYTSLIAYYGSSTYTIAEMSRLIDSVVSEAKSVGVETLPPWELDIIKAAWKGS</sequence>
<dbReference type="Proteomes" id="UP000014937">
    <property type="component" value="Unassembled WGS sequence"/>
</dbReference>
<organism evidence="1 2">
    <name type="scientific">Phascolarctobacterium succinatutens CAG:287</name>
    <dbReference type="NCBI Taxonomy" id="1263101"/>
    <lineage>
        <taxon>Bacteria</taxon>
        <taxon>Bacillati</taxon>
        <taxon>Bacillota</taxon>
        <taxon>Negativicutes</taxon>
        <taxon>Acidaminococcales</taxon>
        <taxon>Acidaminococcaceae</taxon>
        <taxon>Phascolarctobacterium</taxon>
    </lineage>
</organism>
<dbReference type="InterPro" id="IPR036619">
    <property type="entry name" value="NinB_sf"/>
</dbReference>
<proteinExistence type="predicted"/>
<name>R6X5N2_9FIRM</name>
<dbReference type="HOGENOM" id="CLU_128181_0_0_9"/>
<protein>
    <submittedName>
        <fullName evidence="1">Uncharacterized protein</fullName>
    </submittedName>
</protein>
<gene>
    <name evidence="1" type="ORF">BN587_00547</name>
</gene>
<evidence type="ECO:0000313" key="2">
    <source>
        <dbReference type="Proteomes" id="UP000014937"/>
    </source>
</evidence>